<feature type="transmembrane region" description="Helical" evidence="7">
    <location>
        <begin position="234"/>
        <end position="254"/>
    </location>
</feature>
<evidence type="ECO:0000256" key="2">
    <source>
        <dbReference type="ARBA" id="ARBA00007049"/>
    </source>
</evidence>
<dbReference type="PANTHER" id="PTHR31851">
    <property type="entry name" value="FE(2+)/MN(2+) TRANSPORTER PCL1"/>
    <property type="match status" value="1"/>
</dbReference>
<gene>
    <name evidence="8" type="primary">CCC1</name>
    <name evidence="8" type="ORF">Q9L58_000972</name>
</gene>
<dbReference type="InterPro" id="IPR008217">
    <property type="entry name" value="Ccc1_fam"/>
</dbReference>
<dbReference type="Pfam" id="PF01988">
    <property type="entry name" value="VIT1"/>
    <property type="match status" value="1"/>
</dbReference>
<protein>
    <submittedName>
        <fullName evidence="8">Protein ccc1</fullName>
    </submittedName>
</protein>
<comment type="similarity">
    <text evidence="2">Belongs to the CCC1 family.</text>
</comment>
<dbReference type="Proteomes" id="UP001447188">
    <property type="component" value="Unassembled WGS sequence"/>
</dbReference>
<evidence type="ECO:0000256" key="6">
    <source>
        <dbReference type="SAM" id="MobiDB-lite"/>
    </source>
</evidence>
<evidence type="ECO:0000313" key="9">
    <source>
        <dbReference type="Proteomes" id="UP001447188"/>
    </source>
</evidence>
<feature type="transmembrane region" description="Helical" evidence="7">
    <location>
        <begin position="309"/>
        <end position="328"/>
    </location>
</feature>
<evidence type="ECO:0000256" key="3">
    <source>
        <dbReference type="ARBA" id="ARBA00022692"/>
    </source>
</evidence>
<keyword evidence="5 7" id="KW-0472">Membrane</keyword>
<evidence type="ECO:0000256" key="1">
    <source>
        <dbReference type="ARBA" id="ARBA00004127"/>
    </source>
</evidence>
<evidence type="ECO:0000313" key="8">
    <source>
        <dbReference type="EMBL" id="KAL0639881.1"/>
    </source>
</evidence>
<evidence type="ECO:0000256" key="5">
    <source>
        <dbReference type="ARBA" id="ARBA00023136"/>
    </source>
</evidence>
<feature type="transmembrane region" description="Helical" evidence="7">
    <location>
        <begin position="266"/>
        <end position="288"/>
    </location>
</feature>
<comment type="caution">
    <text evidence="8">The sequence shown here is derived from an EMBL/GenBank/DDBJ whole genome shotgun (WGS) entry which is preliminary data.</text>
</comment>
<accession>A0ABR3GWA7</accession>
<keyword evidence="3 7" id="KW-0812">Transmembrane</keyword>
<keyword evidence="9" id="KW-1185">Reference proteome</keyword>
<proteinExistence type="inferred from homology"/>
<keyword evidence="4 7" id="KW-1133">Transmembrane helix</keyword>
<comment type="subcellular location">
    <subcellularLocation>
        <location evidence="1">Endomembrane system</location>
        <topology evidence="1">Multi-pass membrane protein</topology>
    </subcellularLocation>
</comment>
<feature type="region of interest" description="Disordered" evidence="6">
    <location>
        <begin position="36"/>
        <end position="91"/>
    </location>
</feature>
<dbReference type="EMBL" id="JBBBZM010000007">
    <property type="protein sequence ID" value="KAL0639881.1"/>
    <property type="molecule type" value="Genomic_DNA"/>
</dbReference>
<reference evidence="8 9" key="1">
    <citation type="submission" date="2024-02" db="EMBL/GenBank/DDBJ databases">
        <title>Discinaceae phylogenomics.</title>
        <authorList>
            <person name="Dirks A.C."/>
            <person name="James T.Y."/>
        </authorList>
    </citation>
    <scope>NUCLEOTIDE SEQUENCE [LARGE SCALE GENOMIC DNA]</scope>
    <source>
        <strain evidence="8 9">ACD0624</strain>
    </source>
</reference>
<organism evidence="8 9">
    <name type="scientific">Discina gigas</name>
    <dbReference type="NCBI Taxonomy" id="1032678"/>
    <lineage>
        <taxon>Eukaryota</taxon>
        <taxon>Fungi</taxon>
        <taxon>Dikarya</taxon>
        <taxon>Ascomycota</taxon>
        <taxon>Pezizomycotina</taxon>
        <taxon>Pezizomycetes</taxon>
        <taxon>Pezizales</taxon>
        <taxon>Discinaceae</taxon>
        <taxon>Discina</taxon>
    </lineage>
</organism>
<evidence type="ECO:0000256" key="7">
    <source>
        <dbReference type="SAM" id="Phobius"/>
    </source>
</evidence>
<evidence type="ECO:0000256" key="4">
    <source>
        <dbReference type="ARBA" id="ARBA00022989"/>
    </source>
</evidence>
<sequence>MVLVYLKNLLTGSPPKSRHYDTPPLLPTVQDFATDFTTTTSSSPRKDYGTTGGCDPQSSACRHPSCPRRQVSRNTSTLKPGDQEGGQLSRPLFDPRVLSDLTIGLSDGLTVPFALTAGLSAFNDTKVVLYGGIAELIAGSISMGLGGWLAGRGEAEFYQNTLHATETLIDTSPSSIPPLLNSIFAPYYLPDLALGPMVDSLSRCDRSTLTSFILQFHHRLPAPDTKARTPLSSAVTIAAGYFFGGFIPLLPYFFVARDEVLTGLEWSVGVMVACLFAFGLGKTLLVAAGEGQEGVTKPWGKAVRGGVEMVLVGGIAAAAAMGIVRALGGLS</sequence>
<name>A0ABR3GWA7_9PEZI</name>